<keyword evidence="4 13" id="KW-0808">Transferase</keyword>
<dbReference type="InterPro" id="IPR004358">
    <property type="entry name" value="Sig_transdc_His_kin-like_C"/>
</dbReference>
<dbReference type="SMART" id="SM00387">
    <property type="entry name" value="HATPase_c"/>
    <property type="match status" value="1"/>
</dbReference>
<dbReference type="SUPFAM" id="SSF55785">
    <property type="entry name" value="PYP-like sensor domain (PAS domain)"/>
    <property type="match status" value="1"/>
</dbReference>
<dbReference type="InterPro" id="IPR000014">
    <property type="entry name" value="PAS"/>
</dbReference>
<evidence type="ECO:0000256" key="7">
    <source>
        <dbReference type="ARBA" id="ARBA00022840"/>
    </source>
</evidence>
<keyword evidence="8" id="KW-0902">Two-component regulatory system</keyword>
<dbReference type="KEGG" id="ahel:Q31a_50520"/>
<reference evidence="13 14" key="1">
    <citation type="submission" date="2019-02" db="EMBL/GenBank/DDBJ databases">
        <title>Deep-cultivation of Planctomycetes and their phenomic and genomic characterization uncovers novel biology.</title>
        <authorList>
            <person name="Wiegand S."/>
            <person name="Jogler M."/>
            <person name="Boedeker C."/>
            <person name="Pinto D."/>
            <person name="Vollmers J."/>
            <person name="Rivas-Marin E."/>
            <person name="Kohn T."/>
            <person name="Peeters S.H."/>
            <person name="Heuer A."/>
            <person name="Rast P."/>
            <person name="Oberbeckmann S."/>
            <person name="Bunk B."/>
            <person name="Jeske O."/>
            <person name="Meyerdierks A."/>
            <person name="Storesund J.E."/>
            <person name="Kallscheuer N."/>
            <person name="Luecker S."/>
            <person name="Lage O.M."/>
            <person name="Pohl T."/>
            <person name="Merkel B.J."/>
            <person name="Hornburger P."/>
            <person name="Mueller R.-W."/>
            <person name="Bruemmer F."/>
            <person name="Labrenz M."/>
            <person name="Spormann A.M."/>
            <person name="Op den Camp H."/>
            <person name="Overmann J."/>
            <person name="Amann R."/>
            <person name="Jetten M.S.M."/>
            <person name="Mascher T."/>
            <person name="Medema M.H."/>
            <person name="Devos D.P."/>
            <person name="Kaster A.-K."/>
            <person name="Ovreas L."/>
            <person name="Rohde M."/>
            <person name="Galperin M.Y."/>
            <person name="Jogler C."/>
        </authorList>
    </citation>
    <scope>NUCLEOTIDE SEQUENCE [LARGE SCALE GENOMIC DNA]</scope>
    <source>
        <strain evidence="13 14">Q31a</strain>
    </source>
</reference>
<proteinExistence type="predicted"/>
<dbReference type="Proteomes" id="UP000318017">
    <property type="component" value="Chromosome"/>
</dbReference>
<evidence type="ECO:0000256" key="6">
    <source>
        <dbReference type="ARBA" id="ARBA00022777"/>
    </source>
</evidence>
<comment type="catalytic activity">
    <reaction evidence="1">
        <text>ATP + protein L-histidine = ADP + protein N-phospho-L-histidine.</text>
        <dbReference type="EC" id="2.7.13.3"/>
    </reaction>
</comment>
<evidence type="ECO:0000259" key="12">
    <source>
        <dbReference type="PROSITE" id="PS50113"/>
    </source>
</evidence>
<dbReference type="Pfam" id="PF08447">
    <property type="entry name" value="PAS_3"/>
    <property type="match status" value="1"/>
</dbReference>
<keyword evidence="14" id="KW-1185">Reference proteome</keyword>
<dbReference type="Gene3D" id="3.30.450.20">
    <property type="entry name" value="PAS domain"/>
    <property type="match status" value="1"/>
</dbReference>
<keyword evidence="5" id="KW-0547">Nucleotide-binding</keyword>
<protein>
    <recommendedName>
        <fullName evidence="2">histidine kinase</fullName>
        <ecNumber evidence="2">2.7.13.3</ecNumber>
    </recommendedName>
</protein>
<dbReference type="InterPro" id="IPR035965">
    <property type="entry name" value="PAS-like_dom_sf"/>
</dbReference>
<dbReference type="CDD" id="cd00130">
    <property type="entry name" value="PAS"/>
    <property type="match status" value="1"/>
</dbReference>
<accession>A0A518GDI7</accession>
<dbReference type="Pfam" id="PF00512">
    <property type="entry name" value="HisKA"/>
    <property type="match status" value="1"/>
</dbReference>
<dbReference type="EMBL" id="CP036298">
    <property type="protein sequence ID" value="QDV26675.1"/>
    <property type="molecule type" value="Genomic_DNA"/>
</dbReference>
<dbReference type="SUPFAM" id="SSF47384">
    <property type="entry name" value="Homodimeric domain of signal transducing histidine kinase"/>
    <property type="match status" value="1"/>
</dbReference>
<dbReference type="SMART" id="SM00388">
    <property type="entry name" value="HisKA"/>
    <property type="match status" value="1"/>
</dbReference>
<dbReference type="GO" id="GO:0005524">
    <property type="term" value="F:ATP binding"/>
    <property type="evidence" value="ECO:0007669"/>
    <property type="project" value="UniProtKB-KW"/>
</dbReference>
<dbReference type="PROSITE" id="PS50112">
    <property type="entry name" value="PAS"/>
    <property type="match status" value="1"/>
</dbReference>
<keyword evidence="6 13" id="KW-0418">Kinase</keyword>
<dbReference type="Gene3D" id="1.10.287.130">
    <property type="match status" value="1"/>
</dbReference>
<dbReference type="PANTHER" id="PTHR43065">
    <property type="entry name" value="SENSOR HISTIDINE KINASE"/>
    <property type="match status" value="1"/>
</dbReference>
<dbReference type="InterPro" id="IPR036097">
    <property type="entry name" value="HisK_dim/P_sf"/>
</dbReference>
<dbReference type="Gene3D" id="3.30.565.10">
    <property type="entry name" value="Histidine kinase-like ATPase, C-terminal domain"/>
    <property type="match status" value="1"/>
</dbReference>
<evidence type="ECO:0000256" key="8">
    <source>
        <dbReference type="ARBA" id="ARBA00023012"/>
    </source>
</evidence>
<dbReference type="InterPro" id="IPR003594">
    <property type="entry name" value="HATPase_dom"/>
</dbReference>
<keyword evidence="3" id="KW-0597">Phosphoprotein</keyword>
<dbReference type="InterPro" id="IPR003661">
    <property type="entry name" value="HisK_dim/P_dom"/>
</dbReference>
<dbReference type="GO" id="GO:0000155">
    <property type="term" value="F:phosphorelay sensor kinase activity"/>
    <property type="evidence" value="ECO:0007669"/>
    <property type="project" value="InterPro"/>
</dbReference>
<dbReference type="CDD" id="cd00075">
    <property type="entry name" value="HATPase"/>
    <property type="match status" value="1"/>
</dbReference>
<dbReference type="CDD" id="cd00082">
    <property type="entry name" value="HisKA"/>
    <property type="match status" value="1"/>
</dbReference>
<feature type="domain" description="PAC" evidence="12">
    <location>
        <begin position="87"/>
        <end position="139"/>
    </location>
</feature>
<name>A0A518GDI7_9BACT</name>
<dbReference type="InterPro" id="IPR036890">
    <property type="entry name" value="HATPase_C_sf"/>
</dbReference>
<evidence type="ECO:0000259" key="10">
    <source>
        <dbReference type="PROSITE" id="PS50109"/>
    </source>
</evidence>
<dbReference type="EC" id="2.7.13.3" evidence="2"/>
<organism evidence="13 14">
    <name type="scientific">Aureliella helgolandensis</name>
    <dbReference type="NCBI Taxonomy" id="2527968"/>
    <lineage>
        <taxon>Bacteria</taxon>
        <taxon>Pseudomonadati</taxon>
        <taxon>Planctomycetota</taxon>
        <taxon>Planctomycetia</taxon>
        <taxon>Pirellulales</taxon>
        <taxon>Pirellulaceae</taxon>
        <taxon>Aureliella</taxon>
    </lineage>
</organism>
<keyword evidence="9" id="KW-0175">Coiled coil</keyword>
<dbReference type="InterPro" id="IPR005467">
    <property type="entry name" value="His_kinase_dom"/>
</dbReference>
<evidence type="ECO:0000256" key="1">
    <source>
        <dbReference type="ARBA" id="ARBA00000085"/>
    </source>
</evidence>
<evidence type="ECO:0000313" key="13">
    <source>
        <dbReference type="EMBL" id="QDV26675.1"/>
    </source>
</evidence>
<evidence type="ECO:0000256" key="4">
    <source>
        <dbReference type="ARBA" id="ARBA00022679"/>
    </source>
</evidence>
<dbReference type="PANTHER" id="PTHR43065:SF10">
    <property type="entry name" value="PEROXIDE STRESS-ACTIVATED HISTIDINE KINASE MAK3"/>
    <property type="match status" value="1"/>
</dbReference>
<evidence type="ECO:0000256" key="2">
    <source>
        <dbReference type="ARBA" id="ARBA00012438"/>
    </source>
</evidence>
<feature type="domain" description="Histidine kinase" evidence="10">
    <location>
        <begin position="177"/>
        <end position="388"/>
    </location>
</feature>
<feature type="domain" description="PAS" evidence="11">
    <location>
        <begin position="33"/>
        <end position="84"/>
    </location>
</feature>
<dbReference type="Pfam" id="PF02518">
    <property type="entry name" value="HATPase_c"/>
    <property type="match status" value="1"/>
</dbReference>
<evidence type="ECO:0000313" key="14">
    <source>
        <dbReference type="Proteomes" id="UP000318017"/>
    </source>
</evidence>
<dbReference type="InterPro" id="IPR001610">
    <property type="entry name" value="PAC"/>
</dbReference>
<sequence>MSEMDVRTDALSDAAFRAVANCTYDWESWHAPDGKLVWVNPAVERITGYSQEECLMMEDYPLPMTALSDRPRIAEMLNQARAGTSHNHLEYRLVHRNGQTHWMAVSWQPMHSQQGVHLGFRTSVRDITERIHMREQLRLHAEHLEQLVQERTARIGQLEKQRRQMEKLAALGQLAAGVAHEINNPLAGIRNAFELIKVDFSSQDDQYELLELIDREIERMSSIVHQMYQLYRRNPQPPNEFSFQRIISEVSYLLQSNARQHQVHLDVELENDPQLVLLPEGEVKQILYNLMGNAIHASPSGEKVSVTVAYDSKSVCVQVTDRGSGIGHNVLPHIFDPFFSTKGNDPRSGMGLGLSVSRSLIEAMGGSIEVDTKLGSGSRFLATFPLRIDSNWGASDG</sequence>
<gene>
    <name evidence="13" type="primary">kinD_3</name>
    <name evidence="13" type="ORF">Q31a_50520</name>
</gene>
<dbReference type="SUPFAM" id="SSF55874">
    <property type="entry name" value="ATPase domain of HSP90 chaperone/DNA topoisomerase II/histidine kinase"/>
    <property type="match status" value="1"/>
</dbReference>
<evidence type="ECO:0000256" key="3">
    <source>
        <dbReference type="ARBA" id="ARBA00022553"/>
    </source>
</evidence>
<evidence type="ECO:0000256" key="5">
    <source>
        <dbReference type="ARBA" id="ARBA00022741"/>
    </source>
</evidence>
<dbReference type="PRINTS" id="PR00344">
    <property type="entry name" value="BCTRLSENSOR"/>
</dbReference>
<dbReference type="NCBIfam" id="TIGR00229">
    <property type="entry name" value="sensory_box"/>
    <property type="match status" value="1"/>
</dbReference>
<dbReference type="InterPro" id="IPR013655">
    <property type="entry name" value="PAS_fold_3"/>
</dbReference>
<dbReference type="PROSITE" id="PS50113">
    <property type="entry name" value="PAC"/>
    <property type="match status" value="1"/>
</dbReference>
<dbReference type="PROSITE" id="PS50109">
    <property type="entry name" value="HIS_KIN"/>
    <property type="match status" value="1"/>
</dbReference>
<dbReference type="InterPro" id="IPR000700">
    <property type="entry name" value="PAS-assoc_C"/>
</dbReference>
<dbReference type="AlphaFoldDB" id="A0A518GDI7"/>
<evidence type="ECO:0000256" key="9">
    <source>
        <dbReference type="SAM" id="Coils"/>
    </source>
</evidence>
<keyword evidence="7" id="KW-0067">ATP-binding</keyword>
<feature type="coiled-coil region" evidence="9">
    <location>
        <begin position="141"/>
        <end position="168"/>
    </location>
</feature>
<evidence type="ECO:0000259" key="11">
    <source>
        <dbReference type="PROSITE" id="PS50112"/>
    </source>
</evidence>
<dbReference type="SMART" id="SM00086">
    <property type="entry name" value="PAC"/>
    <property type="match status" value="1"/>
</dbReference>